<sequence length="207" mass="23697">MVLGLCLWLGWPAPAEDRPVIHFKDGATLPVHEEFPHVYWPHGVGESVIVARSPEHDAFFVAAAFKEANPHPNRVLDLLIQVMGIQRIQLEPIEEETRYLGKNPQIFRLKQDDRFRDYILGFASTKSGEGAVYFYMVGSEEDFYAKTSAFWHVVDHFQPALKQMDRQLEPKPWMVIAAILILVANTGILWYGFHQMAIARTMESSET</sequence>
<protein>
    <submittedName>
        <fullName evidence="2">Uncharacterized protein</fullName>
    </submittedName>
</protein>
<reference evidence="2" key="1">
    <citation type="submission" date="2021-03" db="EMBL/GenBank/DDBJ databases">
        <title>Acanthopleuribacteraceae sp. M133.</title>
        <authorList>
            <person name="Wang G."/>
        </authorList>
    </citation>
    <scope>NUCLEOTIDE SEQUENCE</scope>
    <source>
        <strain evidence="2">M133</strain>
    </source>
</reference>
<keyword evidence="1" id="KW-0812">Transmembrane</keyword>
<dbReference type="EMBL" id="CP071793">
    <property type="protein sequence ID" value="QTD47569.1"/>
    <property type="molecule type" value="Genomic_DNA"/>
</dbReference>
<dbReference type="Proteomes" id="UP000663929">
    <property type="component" value="Chromosome"/>
</dbReference>
<keyword evidence="3" id="KW-1185">Reference proteome</keyword>
<name>A0A8A4TBS5_SULCO</name>
<feature type="transmembrane region" description="Helical" evidence="1">
    <location>
        <begin position="173"/>
        <end position="193"/>
    </location>
</feature>
<dbReference type="AlphaFoldDB" id="A0A8A4TBS5"/>
<evidence type="ECO:0000313" key="3">
    <source>
        <dbReference type="Proteomes" id="UP000663929"/>
    </source>
</evidence>
<keyword evidence="1" id="KW-1133">Transmembrane helix</keyword>
<evidence type="ECO:0000256" key="1">
    <source>
        <dbReference type="SAM" id="Phobius"/>
    </source>
</evidence>
<dbReference type="KEGG" id="scor:J3U87_18410"/>
<dbReference type="RefSeq" id="WP_237377238.1">
    <property type="nucleotide sequence ID" value="NZ_CP071793.1"/>
</dbReference>
<proteinExistence type="predicted"/>
<organism evidence="2 3">
    <name type="scientific">Sulfidibacter corallicola</name>
    <dbReference type="NCBI Taxonomy" id="2818388"/>
    <lineage>
        <taxon>Bacteria</taxon>
        <taxon>Pseudomonadati</taxon>
        <taxon>Acidobacteriota</taxon>
        <taxon>Holophagae</taxon>
        <taxon>Acanthopleuribacterales</taxon>
        <taxon>Acanthopleuribacteraceae</taxon>
        <taxon>Sulfidibacter</taxon>
    </lineage>
</organism>
<accession>A0A8A4TBS5</accession>
<evidence type="ECO:0000313" key="2">
    <source>
        <dbReference type="EMBL" id="QTD47569.1"/>
    </source>
</evidence>
<keyword evidence="1" id="KW-0472">Membrane</keyword>
<gene>
    <name evidence="2" type="ORF">J3U87_18410</name>
</gene>